<evidence type="ECO:0000259" key="1">
    <source>
        <dbReference type="Pfam" id="PF00534"/>
    </source>
</evidence>
<dbReference type="PATRIC" id="fig|989403.3.peg.3587"/>
<dbReference type="RefSeq" id="WP_068008325.1">
    <property type="nucleotide sequence ID" value="NZ_FOFM01000004.1"/>
</dbReference>
<gene>
    <name evidence="3" type="primary">kanE</name>
    <name evidence="3" type="ORF">PsAD2_03337</name>
</gene>
<name>A0A165WN48_9HYPH</name>
<keyword evidence="4" id="KW-1185">Reference proteome</keyword>
<dbReference type="InterPro" id="IPR001296">
    <property type="entry name" value="Glyco_trans_1"/>
</dbReference>
<feature type="domain" description="Glycosyl transferase family 1" evidence="1">
    <location>
        <begin position="194"/>
        <end position="353"/>
    </location>
</feature>
<dbReference type="PANTHER" id="PTHR45871:SF1">
    <property type="entry name" value="PHOSPHATIDYLINOSITOL N-ACETYLGLUCOSAMINYLTRANSFERASE SUBUNIT A"/>
    <property type="match status" value="1"/>
</dbReference>
<dbReference type="Proteomes" id="UP000076577">
    <property type="component" value="Unassembled WGS sequence"/>
</dbReference>
<dbReference type="OrthoDB" id="9806708at2"/>
<feature type="domain" description="Glycosyltransferase subfamily 4-like N-terminal" evidence="2">
    <location>
        <begin position="16"/>
        <end position="189"/>
    </location>
</feature>
<dbReference type="InterPro" id="IPR028098">
    <property type="entry name" value="Glyco_trans_4-like_N"/>
</dbReference>
<evidence type="ECO:0000259" key="2">
    <source>
        <dbReference type="Pfam" id="PF13439"/>
    </source>
</evidence>
<dbReference type="Pfam" id="PF13439">
    <property type="entry name" value="Glyco_transf_4"/>
    <property type="match status" value="1"/>
</dbReference>
<organism evidence="3 4">
    <name type="scientific">Pseudovibrio axinellae</name>
    <dbReference type="NCBI Taxonomy" id="989403"/>
    <lineage>
        <taxon>Bacteria</taxon>
        <taxon>Pseudomonadati</taxon>
        <taxon>Pseudomonadota</taxon>
        <taxon>Alphaproteobacteria</taxon>
        <taxon>Hyphomicrobiales</taxon>
        <taxon>Stappiaceae</taxon>
        <taxon>Pseudovibrio</taxon>
    </lineage>
</organism>
<comment type="caution">
    <text evidence="3">The sequence shown here is derived from an EMBL/GenBank/DDBJ whole genome shotgun (WGS) entry which is preliminary data.</text>
</comment>
<evidence type="ECO:0000313" key="4">
    <source>
        <dbReference type="Proteomes" id="UP000076577"/>
    </source>
</evidence>
<dbReference type="Gene3D" id="3.40.50.2000">
    <property type="entry name" value="Glycogen Phosphorylase B"/>
    <property type="match status" value="2"/>
</dbReference>
<reference evidence="3 4" key="1">
    <citation type="journal article" date="2016" name="Front. Microbiol.">
        <title>Comparative Genomic Analysis Reveals a Diverse Repertoire of Genes Involved in Prokaryote-Eukaryote Interactions within the Pseudovibrio Genus.</title>
        <authorList>
            <person name="Romano S."/>
            <person name="Fernandez-Guerra A."/>
            <person name="Reen F.J."/>
            <person name="Glockner F.O."/>
            <person name="Crowley S.P."/>
            <person name="O'Sullivan O."/>
            <person name="Cotter P.D."/>
            <person name="Adams C."/>
            <person name="Dobson A.D."/>
            <person name="O'Gara F."/>
        </authorList>
    </citation>
    <scope>NUCLEOTIDE SEQUENCE [LARGE SCALE GENOMIC DNA]</scope>
    <source>
        <strain evidence="3 4">Ad2</strain>
    </source>
</reference>
<dbReference type="STRING" id="989403.SAMN05421798_104173"/>
<accession>A0A165WN48</accession>
<protein>
    <submittedName>
        <fullName evidence="3">Alpha-D-kanosaminyltransferase</fullName>
        <ecNumber evidence="3">2.4.1.301</ecNumber>
    </submittedName>
</protein>
<evidence type="ECO:0000313" key="3">
    <source>
        <dbReference type="EMBL" id="KZL16721.1"/>
    </source>
</evidence>
<keyword evidence="3" id="KW-0328">Glycosyltransferase</keyword>
<dbReference type="EC" id="2.4.1.301" evidence="3"/>
<dbReference type="PANTHER" id="PTHR45871">
    <property type="entry name" value="N-ACETYLGLUCOSAMINYL-PHOSPHATIDYLINOSITOL BIOSYNTHETIC PROTEIN"/>
    <property type="match status" value="1"/>
</dbReference>
<sequence length="404" mass="44329">MFTSKLKIIHFIRAPIGGAFRHMLDLATEQIGMGHELGIICASNDISPSSLQQLNKLKPQLTLSLLTAPMARSLSPTDIVSFYKLLRHLLPARPDVLHGHGAKGGAWARSISAALRLSGRKAQSIYSPHGGSLHYDTTTPAGKVYITLEKLLRPLTNTIVFTSAFEKAAYQQKVGLGGNAPRHKIVHNGLLQAEFKRTEINKDAAELLFIGELRQLKGVDLLINALDDLHRTNKSKPKLAIVGEGPDRLLFEQMVNASGLQDSVRFYGHLPLEQALPLGKIAVIPSRAEALPYVVLELLAAQKPLITTRVGGIPEIFGEHSDALIPPDDQQELVNAISWALAHSEDQTQLSQQLQNHLKTNFTLAQMAQDITHLYHPLLGANEELTNASQRAQQPCLHSKNKLN</sequence>
<proteinExistence type="predicted"/>
<dbReference type="EMBL" id="LMCB01000044">
    <property type="protein sequence ID" value="KZL16721.1"/>
    <property type="molecule type" value="Genomic_DNA"/>
</dbReference>
<dbReference type="Pfam" id="PF00534">
    <property type="entry name" value="Glycos_transf_1"/>
    <property type="match status" value="1"/>
</dbReference>
<dbReference type="CDD" id="cd03801">
    <property type="entry name" value="GT4_PimA-like"/>
    <property type="match status" value="1"/>
</dbReference>
<dbReference type="AlphaFoldDB" id="A0A165WN48"/>
<dbReference type="GO" id="GO:0016757">
    <property type="term" value="F:glycosyltransferase activity"/>
    <property type="evidence" value="ECO:0007669"/>
    <property type="project" value="UniProtKB-KW"/>
</dbReference>
<keyword evidence="3" id="KW-0808">Transferase</keyword>
<dbReference type="SUPFAM" id="SSF53756">
    <property type="entry name" value="UDP-Glycosyltransferase/glycogen phosphorylase"/>
    <property type="match status" value="1"/>
</dbReference>